<keyword evidence="3" id="KW-1185">Reference proteome</keyword>
<dbReference type="EMBL" id="AP029265">
    <property type="protein sequence ID" value="BFF98753.1"/>
    <property type="molecule type" value="Genomic_DNA"/>
</dbReference>
<protein>
    <submittedName>
        <fullName evidence="2">Uncharacterized protein</fullName>
    </submittedName>
</protein>
<feature type="region of interest" description="Disordered" evidence="1">
    <location>
        <begin position="1"/>
        <end position="70"/>
    </location>
</feature>
<feature type="compositionally biased region" description="Polar residues" evidence="1">
    <location>
        <begin position="408"/>
        <end position="419"/>
    </location>
</feature>
<name>A0AAU9FSD0_DROMD</name>
<feature type="region of interest" description="Disordered" evidence="1">
    <location>
        <begin position="356"/>
        <end position="388"/>
    </location>
</feature>
<organism evidence="2 3">
    <name type="scientific">Drosophila madeirensis</name>
    <name type="common">Fruit fly</name>
    <dbReference type="NCBI Taxonomy" id="30013"/>
    <lineage>
        <taxon>Eukaryota</taxon>
        <taxon>Metazoa</taxon>
        <taxon>Ecdysozoa</taxon>
        <taxon>Arthropoda</taxon>
        <taxon>Hexapoda</taxon>
        <taxon>Insecta</taxon>
        <taxon>Pterygota</taxon>
        <taxon>Neoptera</taxon>
        <taxon>Endopterygota</taxon>
        <taxon>Diptera</taxon>
        <taxon>Brachycera</taxon>
        <taxon>Muscomorpha</taxon>
        <taxon>Ephydroidea</taxon>
        <taxon>Drosophilidae</taxon>
        <taxon>Drosophila</taxon>
        <taxon>Sophophora</taxon>
    </lineage>
</organism>
<feature type="compositionally biased region" description="Basic and acidic residues" evidence="1">
    <location>
        <begin position="30"/>
        <end position="70"/>
    </location>
</feature>
<feature type="region of interest" description="Disordered" evidence="1">
    <location>
        <begin position="408"/>
        <end position="443"/>
    </location>
</feature>
<feature type="region of interest" description="Disordered" evidence="1">
    <location>
        <begin position="239"/>
        <end position="328"/>
    </location>
</feature>
<evidence type="ECO:0000256" key="1">
    <source>
        <dbReference type="SAM" id="MobiDB-lite"/>
    </source>
</evidence>
<evidence type="ECO:0000313" key="2">
    <source>
        <dbReference type="EMBL" id="BFF98753.1"/>
    </source>
</evidence>
<sequence length="443" mass="48666">MSFNTCACGYGCSCVGKPKTDEEQPEEQDSTSRKAAQKEPTKGKSKGKSKEQPKHQLPESAHTSDDEKEGYRYGHLVGRQLTPYECQLEDEVQQLQEALFTLTSHYAKVQFRLRQIAAASDSERIALLKELERMTSEPLDGSARDQQEKLPTLQSDASTMGSVRVKQHKIIAQLRGRLQNLAAAVDDYFLTDRKGQSRGETTGDSTDGYEEDYDWDAEELQGNASKGTFLSEAWSDTIYGDTDNDGQSTRSKSKSKHRKGKGKSKGGNNALGTQRAQSGHGDAGDRHSRGECSKDCPSFKARRKSGSAGRSSPRNTSSKKDVSPNPGRLYSVLRETQSLPHYKRHTGDGVAVKKVRSTAKNHLEAIPKGSPRGANRKQKASATPSEKLAKGWPLSWQYLRLDEGPCTKSSTNIESSSNLCAAASSKPDAWSDVRQSKQSLKKS</sequence>
<evidence type="ECO:0000313" key="3">
    <source>
        <dbReference type="Proteomes" id="UP001500889"/>
    </source>
</evidence>
<accession>A0AAU9FSD0</accession>
<dbReference type="AlphaFoldDB" id="A0AAU9FSD0"/>
<feature type="compositionally biased region" description="Basic residues" evidence="1">
    <location>
        <begin position="251"/>
        <end position="264"/>
    </location>
</feature>
<dbReference type="Proteomes" id="UP001500889">
    <property type="component" value="Chromosome J"/>
</dbReference>
<feature type="compositionally biased region" description="Basic and acidic residues" evidence="1">
    <location>
        <begin position="282"/>
        <end position="294"/>
    </location>
</feature>
<proteinExistence type="predicted"/>
<gene>
    <name evidence="2" type="ORF">DMAD_06823</name>
</gene>
<reference evidence="2 3" key="1">
    <citation type="submission" date="2024-02" db="EMBL/GenBank/DDBJ databases">
        <title>A chromosome-level genome assembly of Drosophila madeirensis, a fruit fly species endemic to Madeira island.</title>
        <authorList>
            <person name="Tomihara K."/>
            <person name="Llopart A."/>
            <person name="Yamamoto D."/>
        </authorList>
    </citation>
    <scope>NUCLEOTIDE SEQUENCE [LARGE SCALE GENOMIC DNA]</scope>
    <source>
        <strain evidence="2 3">RF1</strain>
    </source>
</reference>